<dbReference type="EMBL" id="JACCCU010000001">
    <property type="protein sequence ID" value="NYF90170.1"/>
    <property type="molecule type" value="Genomic_DNA"/>
</dbReference>
<dbReference type="AlphaFoldDB" id="A0A852VEU2"/>
<evidence type="ECO:0000313" key="2">
    <source>
        <dbReference type="Proteomes" id="UP000564385"/>
    </source>
</evidence>
<dbReference type="Proteomes" id="UP000564385">
    <property type="component" value="Unassembled WGS sequence"/>
</dbReference>
<protein>
    <submittedName>
        <fullName evidence="1">Uncharacterized protein</fullName>
    </submittedName>
</protein>
<evidence type="ECO:0000313" key="1">
    <source>
        <dbReference type="EMBL" id="NYF90170.1"/>
    </source>
</evidence>
<organism evidence="1 2">
    <name type="scientific">Tunturiibacter lichenicola</name>
    <dbReference type="NCBI Taxonomy" id="2051959"/>
    <lineage>
        <taxon>Bacteria</taxon>
        <taxon>Pseudomonadati</taxon>
        <taxon>Acidobacteriota</taxon>
        <taxon>Terriglobia</taxon>
        <taxon>Terriglobales</taxon>
        <taxon>Acidobacteriaceae</taxon>
        <taxon>Tunturiibacter</taxon>
    </lineage>
</organism>
<reference evidence="1 2" key="1">
    <citation type="submission" date="2020-07" db="EMBL/GenBank/DDBJ databases">
        <title>Genomic Encyclopedia of Type Strains, Phase IV (KMG-V): Genome sequencing to study the core and pangenomes of soil and plant-associated prokaryotes.</title>
        <authorList>
            <person name="Whitman W."/>
        </authorList>
    </citation>
    <scope>NUCLEOTIDE SEQUENCE [LARGE SCALE GENOMIC DNA]</scope>
    <source>
        <strain evidence="1 2">M8UP22</strain>
    </source>
</reference>
<gene>
    <name evidence="1" type="ORF">HDF08_002237</name>
</gene>
<name>A0A852VEU2_9BACT</name>
<sequence>MYFAVLDGELRAASNGKQSLDDLLLAMVDRRRHSLLADQAAWVELLRSHLGEKGKAEFEAMLDGAVVLPRPQDFGPCFTRITEPMRRYQLDFEPRVLVEPKRVVRGLIPGSAAEVAGGRNGDEITQPVPQDQIQAQQDGVLTLKLCGTGVHWRLGMCHAARRWKHINGSASDALMRLMEKSEFPAEPDHRTYSCVKEISLLWLGY</sequence>
<accession>A0A852VEU2</accession>
<proteinExistence type="predicted"/>
<comment type="caution">
    <text evidence="1">The sequence shown here is derived from an EMBL/GenBank/DDBJ whole genome shotgun (WGS) entry which is preliminary data.</text>
</comment>